<feature type="transmembrane region" description="Helical" evidence="1">
    <location>
        <begin position="58"/>
        <end position="81"/>
    </location>
</feature>
<protein>
    <submittedName>
        <fullName evidence="2">Uncharacterized protein</fullName>
    </submittedName>
</protein>
<dbReference type="OrthoDB" id="9103633at2"/>
<keyword evidence="3" id="KW-1185">Reference proteome</keyword>
<evidence type="ECO:0000313" key="2">
    <source>
        <dbReference type="EMBL" id="SDR25249.1"/>
    </source>
</evidence>
<proteinExistence type="predicted"/>
<keyword evidence="1" id="KW-0472">Membrane</keyword>
<dbReference type="RefSeq" id="WP_074767802.1">
    <property type="nucleotide sequence ID" value="NZ_FNKP01000002.1"/>
</dbReference>
<sequence>MPAQHDEASPASTTPGAATRKTLSITVRNLMMVAIGFGVFAIVATVVLYSTFMYGDPIPNFGIILMLTVPVIAGVAFRVGLDAYLDRE</sequence>
<keyword evidence="1" id="KW-0812">Transmembrane</keyword>
<dbReference type="AlphaFoldDB" id="A0A1H1HIR2"/>
<reference evidence="3" key="1">
    <citation type="submission" date="2016-10" db="EMBL/GenBank/DDBJ databases">
        <authorList>
            <person name="Varghese N."/>
        </authorList>
    </citation>
    <scope>NUCLEOTIDE SEQUENCE [LARGE SCALE GENOMIC DNA]</scope>
    <source>
        <strain evidence="3">GAS106B</strain>
    </source>
</reference>
<feature type="transmembrane region" description="Helical" evidence="1">
    <location>
        <begin position="30"/>
        <end position="52"/>
    </location>
</feature>
<organism evidence="2 3">
    <name type="scientific">Paraburkholderia fungorum</name>
    <dbReference type="NCBI Taxonomy" id="134537"/>
    <lineage>
        <taxon>Bacteria</taxon>
        <taxon>Pseudomonadati</taxon>
        <taxon>Pseudomonadota</taxon>
        <taxon>Betaproteobacteria</taxon>
        <taxon>Burkholderiales</taxon>
        <taxon>Burkholderiaceae</taxon>
        <taxon>Paraburkholderia</taxon>
    </lineage>
</organism>
<evidence type="ECO:0000256" key="1">
    <source>
        <dbReference type="SAM" id="Phobius"/>
    </source>
</evidence>
<accession>A0A1H1HIR2</accession>
<keyword evidence="1" id="KW-1133">Transmembrane helix</keyword>
<dbReference type="Proteomes" id="UP000183487">
    <property type="component" value="Unassembled WGS sequence"/>
</dbReference>
<gene>
    <name evidence="2" type="ORF">SAMN05443245_3950</name>
</gene>
<dbReference type="EMBL" id="FNKP01000002">
    <property type="protein sequence ID" value="SDR25249.1"/>
    <property type="molecule type" value="Genomic_DNA"/>
</dbReference>
<name>A0A1H1HIR2_9BURK</name>
<evidence type="ECO:0000313" key="3">
    <source>
        <dbReference type="Proteomes" id="UP000183487"/>
    </source>
</evidence>